<sequence length="145" mass="16609">MSGSDKDLEGFQFWLMDMDDAIDRLFFLLPTKVGDHLDYSATSLNCVESWILNKYPDTVDILKESEKEVLDGLSRYVGETFRMAFKGKWTIPLDDPDYAYYGMPMVIIPHYNNSICPVTLVTASVDRKVGNYISTVFNNIKKSKK</sequence>
<protein>
    <submittedName>
        <fullName evidence="1">Uncharacterized protein</fullName>
    </submittedName>
</protein>
<keyword evidence="2" id="KW-1185">Reference proteome</keyword>
<dbReference type="Proteomes" id="UP001597282">
    <property type="component" value="Unassembled WGS sequence"/>
</dbReference>
<evidence type="ECO:0000313" key="2">
    <source>
        <dbReference type="Proteomes" id="UP001597282"/>
    </source>
</evidence>
<reference evidence="2" key="1">
    <citation type="journal article" date="2019" name="Int. J. Syst. Evol. Microbiol.">
        <title>The Global Catalogue of Microorganisms (GCM) 10K type strain sequencing project: providing services to taxonomists for standard genome sequencing and annotation.</title>
        <authorList>
            <consortium name="The Broad Institute Genomics Platform"/>
            <consortium name="The Broad Institute Genome Sequencing Center for Infectious Disease"/>
            <person name="Wu L."/>
            <person name="Ma J."/>
        </authorList>
    </citation>
    <scope>NUCLEOTIDE SEQUENCE [LARGE SCALE GENOMIC DNA]</scope>
    <source>
        <strain evidence="2">S1</strain>
    </source>
</reference>
<accession>A0ABW4C9J8</accession>
<dbReference type="RefSeq" id="WP_380164212.1">
    <property type="nucleotide sequence ID" value="NZ_JBHTNU010000005.1"/>
</dbReference>
<dbReference type="EMBL" id="JBHTNU010000005">
    <property type="protein sequence ID" value="MFD1426799.1"/>
    <property type="molecule type" value="Genomic_DNA"/>
</dbReference>
<name>A0ABW4C9J8_9BACL</name>
<comment type="caution">
    <text evidence="1">The sequence shown here is derived from an EMBL/GenBank/DDBJ whole genome shotgun (WGS) entry which is preliminary data.</text>
</comment>
<organism evidence="1 2">
    <name type="scientific">Kroppenstedtia sanguinis</name>
    <dbReference type="NCBI Taxonomy" id="1380684"/>
    <lineage>
        <taxon>Bacteria</taxon>
        <taxon>Bacillati</taxon>
        <taxon>Bacillota</taxon>
        <taxon>Bacilli</taxon>
        <taxon>Bacillales</taxon>
        <taxon>Thermoactinomycetaceae</taxon>
        <taxon>Kroppenstedtia</taxon>
    </lineage>
</organism>
<gene>
    <name evidence="1" type="ORF">ACFQ4Y_07600</name>
</gene>
<proteinExistence type="predicted"/>
<evidence type="ECO:0000313" key="1">
    <source>
        <dbReference type="EMBL" id="MFD1426799.1"/>
    </source>
</evidence>